<dbReference type="STRING" id="573413.Spirs_0269"/>
<dbReference type="HAMAP" id="MF_00542">
    <property type="entry name" value="Butyrate_kinase"/>
    <property type="match status" value="1"/>
</dbReference>
<evidence type="ECO:0000256" key="9">
    <source>
        <dbReference type="HAMAP-Rule" id="MF_00542"/>
    </source>
</evidence>
<dbReference type="PIRSF" id="PIRSF036458">
    <property type="entry name" value="Butyrate_kin"/>
    <property type="match status" value="1"/>
</dbReference>
<dbReference type="GO" id="GO:0047761">
    <property type="term" value="F:butyrate kinase activity"/>
    <property type="evidence" value="ECO:0007669"/>
    <property type="project" value="UniProtKB-UniRule"/>
</dbReference>
<dbReference type="PRINTS" id="PR00471">
    <property type="entry name" value="ACETATEKNASE"/>
</dbReference>
<dbReference type="NCBIfam" id="TIGR02707">
    <property type="entry name" value="butyr_kinase"/>
    <property type="match status" value="1"/>
</dbReference>
<dbReference type="SUPFAM" id="SSF53067">
    <property type="entry name" value="Actin-like ATPase domain"/>
    <property type="match status" value="2"/>
</dbReference>
<gene>
    <name evidence="9" type="primary">buk</name>
    <name evidence="11" type="ordered locus">Spirs_0269</name>
</gene>
<keyword evidence="3 9" id="KW-0963">Cytoplasm</keyword>
<keyword evidence="5 9" id="KW-0547">Nucleotide-binding</keyword>
<organism evidence="11 12">
    <name type="scientific">Sediminispirochaeta smaragdinae (strain DSM 11293 / JCM 15392 / SEBR 4228)</name>
    <name type="common">Spirochaeta smaragdinae</name>
    <dbReference type="NCBI Taxonomy" id="573413"/>
    <lineage>
        <taxon>Bacteria</taxon>
        <taxon>Pseudomonadati</taxon>
        <taxon>Spirochaetota</taxon>
        <taxon>Spirochaetia</taxon>
        <taxon>Spirochaetales</taxon>
        <taxon>Spirochaetaceae</taxon>
        <taxon>Sediminispirochaeta</taxon>
    </lineage>
</organism>
<evidence type="ECO:0000256" key="6">
    <source>
        <dbReference type="ARBA" id="ARBA00022777"/>
    </source>
</evidence>
<evidence type="ECO:0000256" key="7">
    <source>
        <dbReference type="ARBA" id="ARBA00022840"/>
    </source>
</evidence>
<dbReference type="RefSeq" id="WP_013252889.1">
    <property type="nucleotide sequence ID" value="NC_014364.1"/>
</dbReference>
<evidence type="ECO:0000256" key="3">
    <source>
        <dbReference type="ARBA" id="ARBA00022490"/>
    </source>
</evidence>
<evidence type="ECO:0000256" key="4">
    <source>
        <dbReference type="ARBA" id="ARBA00022679"/>
    </source>
</evidence>
<dbReference type="HOGENOM" id="CLU_048716_0_0_12"/>
<dbReference type="CDD" id="cd24011">
    <property type="entry name" value="ASKHA_NBD_BK"/>
    <property type="match status" value="1"/>
</dbReference>
<evidence type="ECO:0000313" key="11">
    <source>
        <dbReference type="EMBL" id="ADK79425.1"/>
    </source>
</evidence>
<dbReference type="InterPro" id="IPR023865">
    <property type="entry name" value="Aliphatic_acid_kinase_CS"/>
</dbReference>
<dbReference type="EC" id="2.7.2.7" evidence="9"/>
<dbReference type="GO" id="GO:0005524">
    <property type="term" value="F:ATP binding"/>
    <property type="evidence" value="ECO:0007669"/>
    <property type="project" value="UniProtKB-KW"/>
</dbReference>
<comment type="catalytic activity">
    <reaction evidence="8 9">
        <text>butanoate + ATP = butanoyl phosphate + ADP</text>
        <dbReference type="Rhea" id="RHEA:13585"/>
        <dbReference type="ChEBI" id="CHEBI:17968"/>
        <dbReference type="ChEBI" id="CHEBI:30616"/>
        <dbReference type="ChEBI" id="CHEBI:58079"/>
        <dbReference type="ChEBI" id="CHEBI:456216"/>
        <dbReference type="EC" id="2.7.2.7"/>
    </reaction>
</comment>
<dbReference type="Gene3D" id="3.30.420.40">
    <property type="match status" value="2"/>
</dbReference>
<name>E1RAD4_SEDSS</name>
<dbReference type="NCBIfam" id="NF002834">
    <property type="entry name" value="PRK03011.1-5"/>
    <property type="match status" value="1"/>
</dbReference>
<sequence>MNKRTLVINPGSSTTKFAVYEGTKTLFSRSMEHTAEELAPFEAITDQFEFRTNLILSVLREEGIDPAGFDAVIGRGGLLKPIRGGVWAVNELMLRDLQIGVSGQHACNLGGIMAFEMAKKSKAPAFIADPVVVDEMCDEARISGHPEFPRRSIFHALNQKATARRAAGEMGKKYEECRLIVAHIGGGISVGSHVEGRVIDVNNALNGEGPFSTERSGGLPVGQLVDLCFSGTKTKQEIQKMIKGGGGFQAYLGTSNGKEVANRAAAGDAKANLLFRTLAYQVAKEIGAHATVLEGRIDGIVLTGGLANDKWLMEILHKRISFLGRIFIYPGEDELEALRDAGLRALTGESEVQQYQ</sequence>
<dbReference type="KEGG" id="ssm:Spirs_0269"/>
<evidence type="ECO:0000256" key="2">
    <source>
        <dbReference type="ARBA" id="ARBA00008748"/>
    </source>
</evidence>
<reference evidence="11 12" key="1">
    <citation type="journal article" date="2010" name="Stand. Genomic Sci.">
        <title>Complete genome sequence of Spirochaeta smaragdinae type strain (SEBR 4228).</title>
        <authorList>
            <person name="Mavromatis K."/>
            <person name="Yasawong M."/>
            <person name="Chertkov O."/>
            <person name="Lapidus A."/>
            <person name="Lucas S."/>
            <person name="Nolan M."/>
            <person name="Del Rio T.G."/>
            <person name="Tice H."/>
            <person name="Cheng J.F."/>
            <person name="Pitluck S."/>
            <person name="Liolios K."/>
            <person name="Ivanova N."/>
            <person name="Tapia R."/>
            <person name="Han C."/>
            <person name="Bruce D."/>
            <person name="Goodwin L."/>
            <person name="Pati A."/>
            <person name="Chen A."/>
            <person name="Palaniappan K."/>
            <person name="Land M."/>
            <person name="Hauser L."/>
            <person name="Chang Y.J."/>
            <person name="Jeffries C.D."/>
            <person name="Detter J.C."/>
            <person name="Rohde M."/>
            <person name="Brambilla E."/>
            <person name="Spring S."/>
            <person name="Goker M."/>
            <person name="Sikorski J."/>
            <person name="Woyke T."/>
            <person name="Bristow J."/>
            <person name="Eisen J.A."/>
            <person name="Markowitz V."/>
            <person name="Hugenholtz P."/>
            <person name="Klenk H.P."/>
            <person name="Kyrpides N.C."/>
        </authorList>
    </citation>
    <scope>NUCLEOTIDE SEQUENCE [LARGE SCALE GENOMIC DNA]</scope>
    <source>
        <strain evidence="12">DSM 11293 / JCM 15392 / SEBR 4228</strain>
    </source>
</reference>
<evidence type="ECO:0000256" key="1">
    <source>
        <dbReference type="ARBA" id="ARBA00004496"/>
    </source>
</evidence>
<comment type="similarity">
    <text evidence="2 9 10">Belongs to the acetokinase family.</text>
</comment>
<proteinExistence type="inferred from homology"/>
<evidence type="ECO:0000313" key="12">
    <source>
        <dbReference type="Proteomes" id="UP000002318"/>
    </source>
</evidence>
<dbReference type="AlphaFoldDB" id="E1RAD4"/>
<dbReference type="GO" id="GO:0008776">
    <property type="term" value="F:acetate kinase activity"/>
    <property type="evidence" value="ECO:0007669"/>
    <property type="project" value="TreeGrafter"/>
</dbReference>
<dbReference type="PANTHER" id="PTHR21060:SF3">
    <property type="entry name" value="BUTYRATE KINASE 2-RELATED"/>
    <property type="match status" value="1"/>
</dbReference>
<dbReference type="EMBL" id="CP002116">
    <property type="protein sequence ID" value="ADK79425.1"/>
    <property type="molecule type" value="Genomic_DNA"/>
</dbReference>
<dbReference type="InterPro" id="IPR011245">
    <property type="entry name" value="Butyrate_kin"/>
</dbReference>
<comment type="subcellular location">
    <subcellularLocation>
        <location evidence="1 9">Cytoplasm</location>
    </subcellularLocation>
</comment>
<dbReference type="Pfam" id="PF00871">
    <property type="entry name" value="Acetate_kinase"/>
    <property type="match status" value="1"/>
</dbReference>
<dbReference type="InterPro" id="IPR043129">
    <property type="entry name" value="ATPase_NBD"/>
</dbReference>
<accession>E1RAD4</accession>
<evidence type="ECO:0000256" key="8">
    <source>
        <dbReference type="ARBA" id="ARBA00048596"/>
    </source>
</evidence>
<keyword evidence="6 9" id="KW-0418">Kinase</keyword>
<dbReference type="PROSITE" id="PS01075">
    <property type="entry name" value="ACETATE_KINASE_1"/>
    <property type="match status" value="1"/>
</dbReference>
<dbReference type="PANTHER" id="PTHR21060">
    <property type="entry name" value="ACETATE KINASE"/>
    <property type="match status" value="1"/>
</dbReference>
<dbReference type="GO" id="GO:0005737">
    <property type="term" value="C:cytoplasm"/>
    <property type="evidence" value="ECO:0007669"/>
    <property type="project" value="UniProtKB-SubCell"/>
</dbReference>
<keyword evidence="12" id="KW-1185">Reference proteome</keyword>
<evidence type="ECO:0000256" key="10">
    <source>
        <dbReference type="RuleBase" id="RU003835"/>
    </source>
</evidence>
<keyword evidence="4 9" id="KW-0808">Transferase</keyword>
<evidence type="ECO:0000256" key="5">
    <source>
        <dbReference type="ARBA" id="ARBA00022741"/>
    </source>
</evidence>
<keyword evidence="7 9" id="KW-0067">ATP-binding</keyword>
<dbReference type="GO" id="GO:0006083">
    <property type="term" value="P:acetate metabolic process"/>
    <property type="evidence" value="ECO:0007669"/>
    <property type="project" value="TreeGrafter"/>
</dbReference>
<dbReference type="Proteomes" id="UP000002318">
    <property type="component" value="Chromosome"/>
</dbReference>
<dbReference type="eggNOG" id="COG3426">
    <property type="taxonomic scope" value="Bacteria"/>
</dbReference>
<dbReference type="OrthoDB" id="9771859at2"/>
<dbReference type="InterPro" id="IPR000890">
    <property type="entry name" value="Aliphatic_acid_kin_short-chain"/>
</dbReference>
<protein>
    <recommendedName>
        <fullName evidence="9">Probable butyrate kinase</fullName>
        <shortName evidence="9">BK</shortName>
        <ecNumber evidence="9">2.7.2.7</ecNumber>
    </recommendedName>
    <alternativeName>
        <fullName evidence="9">Branched-chain carboxylic acid kinase</fullName>
    </alternativeName>
</protein>